<protein>
    <submittedName>
        <fullName evidence="1">Uncharacterized protein</fullName>
    </submittedName>
</protein>
<sequence>MLKPDQRPADNCAHSERTGWQAPIAGACRYLLIKQR</sequence>
<keyword evidence="2" id="KW-1185">Reference proteome</keyword>
<dbReference type="AlphaFoldDB" id="A0A1G7S4V3"/>
<dbReference type="EMBL" id="FNCO01000001">
    <property type="protein sequence ID" value="SDG18055.1"/>
    <property type="molecule type" value="Genomic_DNA"/>
</dbReference>
<evidence type="ECO:0000313" key="1">
    <source>
        <dbReference type="EMBL" id="SDG18055.1"/>
    </source>
</evidence>
<proteinExistence type="predicted"/>
<dbReference type="Proteomes" id="UP000182894">
    <property type="component" value="Unassembled WGS sequence"/>
</dbReference>
<organism evidence="1 2">
    <name type="scientific">Pseudomonas abietaniphila</name>
    <dbReference type="NCBI Taxonomy" id="89065"/>
    <lineage>
        <taxon>Bacteria</taxon>
        <taxon>Pseudomonadati</taxon>
        <taxon>Pseudomonadota</taxon>
        <taxon>Gammaproteobacteria</taxon>
        <taxon>Pseudomonadales</taxon>
        <taxon>Pseudomonadaceae</taxon>
        <taxon>Pseudomonas</taxon>
    </lineage>
</organism>
<dbReference type="PROSITE" id="PS51257">
    <property type="entry name" value="PROKAR_LIPOPROTEIN"/>
    <property type="match status" value="1"/>
</dbReference>
<accession>A0A1G7S4V3</accession>
<name>A0A1G7S4V3_9PSED</name>
<reference evidence="2" key="1">
    <citation type="submission" date="2016-10" db="EMBL/GenBank/DDBJ databases">
        <authorList>
            <person name="Varghese N."/>
            <person name="Submissions S."/>
        </authorList>
    </citation>
    <scope>NUCLEOTIDE SEQUENCE [LARGE SCALE GENOMIC DNA]</scope>
    <source>
        <strain evidence="2">ATCC 700689</strain>
    </source>
</reference>
<evidence type="ECO:0000313" key="2">
    <source>
        <dbReference type="Proteomes" id="UP000182894"/>
    </source>
</evidence>
<gene>
    <name evidence="1" type="ORF">SAMN05216605_101351</name>
</gene>